<evidence type="ECO:0000256" key="4">
    <source>
        <dbReference type="ARBA" id="ARBA00023136"/>
    </source>
</evidence>
<evidence type="ECO:0000256" key="6">
    <source>
        <dbReference type="SAM" id="Phobius"/>
    </source>
</evidence>
<reference evidence="8 9" key="1">
    <citation type="submission" date="2018-07" db="EMBL/GenBank/DDBJ databases">
        <title>Genome sequence of Rhodococcus rhodnii ATCC 35071 from Rhodnius prolixus.</title>
        <authorList>
            <person name="Patel V."/>
            <person name="Vogel K.J."/>
        </authorList>
    </citation>
    <scope>NUCLEOTIDE SEQUENCE [LARGE SCALE GENOMIC DNA]</scope>
    <source>
        <strain evidence="8 9">ATCC 35071</strain>
    </source>
</reference>
<sequence>MPRITGSWLSGPSAALPENSDGAEQAYRGQNLGLPPNGPGSIPGPGRRIGGLMIDWFLSMGVATLITGADIPFGGLMPTMTLIVWFVMGVVCVTLFSYTPGQLFLGMRVGRIDAPARVGFVRALGRQALLSFVVPATITDIDGRGMHDRATGVAMIRTR</sequence>
<evidence type="ECO:0000259" key="7">
    <source>
        <dbReference type="Pfam" id="PF06271"/>
    </source>
</evidence>
<dbReference type="PIRSF" id="PIRSF021697">
    <property type="entry name" value="UCP021697"/>
    <property type="match status" value="1"/>
</dbReference>
<comment type="subcellular location">
    <subcellularLocation>
        <location evidence="1">Membrane</location>
        <topology evidence="1">Multi-pass membrane protein</topology>
    </subcellularLocation>
</comment>
<dbReference type="Pfam" id="PF06271">
    <property type="entry name" value="RDD"/>
    <property type="match status" value="1"/>
</dbReference>
<feature type="transmembrane region" description="Helical" evidence="6">
    <location>
        <begin position="56"/>
        <end position="76"/>
    </location>
</feature>
<evidence type="ECO:0000256" key="1">
    <source>
        <dbReference type="ARBA" id="ARBA00004141"/>
    </source>
</evidence>
<dbReference type="AlphaFoldDB" id="A0A6P2CFC8"/>
<protein>
    <submittedName>
        <fullName evidence="8">RDD family protein</fullName>
    </submittedName>
</protein>
<evidence type="ECO:0000256" key="3">
    <source>
        <dbReference type="ARBA" id="ARBA00022989"/>
    </source>
</evidence>
<dbReference type="RefSeq" id="WP_010838620.1">
    <property type="nucleotide sequence ID" value="NZ_QRCM01000001.1"/>
</dbReference>
<comment type="caution">
    <text evidence="8">The sequence shown here is derived from an EMBL/GenBank/DDBJ whole genome shotgun (WGS) entry which is preliminary data.</text>
</comment>
<keyword evidence="3 6" id="KW-1133">Transmembrane helix</keyword>
<evidence type="ECO:0000313" key="9">
    <source>
        <dbReference type="Proteomes" id="UP000471120"/>
    </source>
</evidence>
<gene>
    <name evidence="8" type="ORF">DW322_16080</name>
</gene>
<keyword evidence="4 6" id="KW-0472">Membrane</keyword>
<feature type="transmembrane region" description="Helical" evidence="6">
    <location>
        <begin position="82"/>
        <end position="101"/>
    </location>
</feature>
<evidence type="ECO:0000313" key="8">
    <source>
        <dbReference type="EMBL" id="TXG91449.1"/>
    </source>
</evidence>
<proteinExistence type="predicted"/>
<organism evidence="8 9">
    <name type="scientific">Rhodococcus rhodnii</name>
    <dbReference type="NCBI Taxonomy" id="38312"/>
    <lineage>
        <taxon>Bacteria</taxon>
        <taxon>Bacillati</taxon>
        <taxon>Actinomycetota</taxon>
        <taxon>Actinomycetes</taxon>
        <taxon>Mycobacteriales</taxon>
        <taxon>Nocardiaceae</taxon>
        <taxon>Rhodococcus</taxon>
    </lineage>
</organism>
<dbReference type="Proteomes" id="UP000471120">
    <property type="component" value="Unassembled WGS sequence"/>
</dbReference>
<feature type="region of interest" description="Disordered" evidence="5">
    <location>
        <begin position="1"/>
        <end position="22"/>
    </location>
</feature>
<dbReference type="InterPro" id="IPR016795">
    <property type="entry name" value="UCP021697"/>
</dbReference>
<evidence type="ECO:0000256" key="5">
    <source>
        <dbReference type="SAM" id="MobiDB-lite"/>
    </source>
</evidence>
<evidence type="ECO:0000256" key="2">
    <source>
        <dbReference type="ARBA" id="ARBA00022692"/>
    </source>
</evidence>
<keyword evidence="2 6" id="KW-0812">Transmembrane</keyword>
<feature type="domain" description="RDD" evidence="7">
    <location>
        <begin position="43"/>
        <end position="132"/>
    </location>
</feature>
<dbReference type="GO" id="GO:0016020">
    <property type="term" value="C:membrane"/>
    <property type="evidence" value="ECO:0007669"/>
    <property type="project" value="UniProtKB-SubCell"/>
</dbReference>
<name>A0A6P2CFC8_9NOCA</name>
<dbReference type="EMBL" id="QRCM01000001">
    <property type="protein sequence ID" value="TXG91449.1"/>
    <property type="molecule type" value="Genomic_DNA"/>
</dbReference>
<dbReference type="InterPro" id="IPR010432">
    <property type="entry name" value="RDD"/>
</dbReference>
<accession>A0A6P2CFC8</accession>